<evidence type="ECO:0000256" key="1">
    <source>
        <dbReference type="SAM" id="MobiDB-lite"/>
    </source>
</evidence>
<evidence type="ECO:0000313" key="3">
    <source>
        <dbReference type="EMBL" id="GBP69372.1"/>
    </source>
</evidence>
<feature type="transmembrane region" description="Helical" evidence="2">
    <location>
        <begin position="12"/>
        <end position="38"/>
    </location>
</feature>
<evidence type="ECO:0000256" key="2">
    <source>
        <dbReference type="SAM" id="Phobius"/>
    </source>
</evidence>
<dbReference type="AlphaFoldDB" id="A0A4C1Y3F7"/>
<keyword evidence="2" id="KW-0472">Membrane</keyword>
<organism evidence="3 4">
    <name type="scientific">Eumeta variegata</name>
    <name type="common">Bagworm moth</name>
    <name type="synonym">Eumeta japonica</name>
    <dbReference type="NCBI Taxonomy" id="151549"/>
    <lineage>
        <taxon>Eukaryota</taxon>
        <taxon>Metazoa</taxon>
        <taxon>Ecdysozoa</taxon>
        <taxon>Arthropoda</taxon>
        <taxon>Hexapoda</taxon>
        <taxon>Insecta</taxon>
        <taxon>Pterygota</taxon>
        <taxon>Neoptera</taxon>
        <taxon>Endopterygota</taxon>
        <taxon>Lepidoptera</taxon>
        <taxon>Glossata</taxon>
        <taxon>Ditrysia</taxon>
        <taxon>Tineoidea</taxon>
        <taxon>Psychidae</taxon>
        <taxon>Oiketicinae</taxon>
        <taxon>Eumeta</taxon>
    </lineage>
</organism>
<dbReference type="Proteomes" id="UP000299102">
    <property type="component" value="Unassembled WGS sequence"/>
</dbReference>
<feature type="region of interest" description="Disordered" evidence="1">
    <location>
        <begin position="113"/>
        <end position="153"/>
    </location>
</feature>
<evidence type="ECO:0000313" key="4">
    <source>
        <dbReference type="Proteomes" id="UP000299102"/>
    </source>
</evidence>
<keyword evidence="4" id="KW-1185">Reference proteome</keyword>
<feature type="compositionally biased region" description="Basic and acidic residues" evidence="1">
    <location>
        <begin position="123"/>
        <end position="136"/>
    </location>
</feature>
<name>A0A4C1Y3F7_EUMVA</name>
<dbReference type="EMBL" id="BGZK01001039">
    <property type="protein sequence ID" value="GBP69372.1"/>
    <property type="molecule type" value="Genomic_DNA"/>
</dbReference>
<keyword evidence="2" id="KW-0812">Transmembrane</keyword>
<gene>
    <name evidence="3" type="ORF">EVAR_54791_1</name>
</gene>
<proteinExistence type="predicted"/>
<feature type="region of interest" description="Disordered" evidence="1">
    <location>
        <begin position="40"/>
        <end position="62"/>
    </location>
</feature>
<protein>
    <submittedName>
        <fullName evidence="3">Uncharacterized protein</fullName>
    </submittedName>
</protein>
<keyword evidence="2" id="KW-1133">Transmembrane helix</keyword>
<sequence length="153" mass="16545">MRPSVARHERPLLCIVTFLTSVYVHVLCTSSPVLYGLAASESRRPRARQLGVPSGRDRPTEPDTAIRVSEFTMNRTTHVLDCSRTRPQTPTSRGSGLPAAVVTSAVTTALRLRGTEQTSNVTGRDKRPAERGRDGHCYVQANASGGSARSLDS</sequence>
<accession>A0A4C1Y3F7</accession>
<reference evidence="3 4" key="1">
    <citation type="journal article" date="2019" name="Commun. Biol.">
        <title>The bagworm genome reveals a unique fibroin gene that provides high tensile strength.</title>
        <authorList>
            <person name="Kono N."/>
            <person name="Nakamura H."/>
            <person name="Ohtoshi R."/>
            <person name="Tomita M."/>
            <person name="Numata K."/>
            <person name="Arakawa K."/>
        </authorList>
    </citation>
    <scope>NUCLEOTIDE SEQUENCE [LARGE SCALE GENOMIC DNA]</scope>
</reference>
<comment type="caution">
    <text evidence="3">The sequence shown here is derived from an EMBL/GenBank/DDBJ whole genome shotgun (WGS) entry which is preliminary data.</text>
</comment>